<dbReference type="AlphaFoldDB" id="B1LMJ4"/>
<gene>
    <name evidence="1" type="ordered locus">EcSMS35_2551</name>
</gene>
<proteinExistence type="predicted"/>
<dbReference type="Proteomes" id="UP000007011">
    <property type="component" value="Chromosome"/>
</dbReference>
<dbReference type="HOGENOM" id="CLU_217536_0_0_6"/>
<reference evidence="1 2" key="1">
    <citation type="journal article" date="2008" name="J. Bacteriol.">
        <title>Insights into the environmental resistance gene pool from the genome sequence of the multidrug-resistant environmental isolate Escherichia coli SMS-3-5.</title>
        <authorList>
            <person name="Fricke W.F."/>
            <person name="Wright M.S."/>
            <person name="Lindell A.H."/>
            <person name="Harkins D.M."/>
            <person name="Baker-Austin C."/>
            <person name="Ravel J."/>
            <person name="Stepanauskas R."/>
        </authorList>
    </citation>
    <scope>NUCLEOTIDE SEQUENCE [LARGE SCALE GENOMIC DNA]</scope>
    <source>
        <strain evidence="2">SMS-3-5 / SECEC</strain>
    </source>
</reference>
<name>B1LMJ4_ECOSM</name>
<sequence>MHVHLVFVPNTDARFLTMTRQKNYALTFQMYVLILKLNWLKWMANQITSIC</sequence>
<evidence type="ECO:0000313" key="2">
    <source>
        <dbReference type="Proteomes" id="UP000007011"/>
    </source>
</evidence>
<evidence type="ECO:0000313" key="1">
    <source>
        <dbReference type="EMBL" id="ACB15997.1"/>
    </source>
</evidence>
<protein>
    <submittedName>
        <fullName evidence="1">Uncharacterized protein</fullName>
    </submittedName>
</protein>
<dbReference type="KEGG" id="ecm:EcSMS35_2551"/>
<dbReference type="EMBL" id="CP000970">
    <property type="protein sequence ID" value="ACB15997.1"/>
    <property type="molecule type" value="Genomic_DNA"/>
</dbReference>
<organism evidence="1 2">
    <name type="scientific">Escherichia coli (strain SMS-3-5 / SECEC)</name>
    <dbReference type="NCBI Taxonomy" id="439855"/>
    <lineage>
        <taxon>Bacteria</taxon>
        <taxon>Pseudomonadati</taxon>
        <taxon>Pseudomonadota</taxon>
        <taxon>Gammaproteobacteria</taxon>
        <taxon>Enterobacterales</taxon>
        <taxon>Enterobacteriaceae</taxon>
        <taxon>Escherichia</taxon>
    </lineage>
</organism>
<accession>B1LMJ4</accession>